<dbReference type="PANTHER" id="PTHR11364:SF27">
    <property type="entry name" value="SULFURTRANSFERASE"/>
    <property type="match status" value="1"/>
</dbReference>
<dbReference type="Gene3D" id="3.40.250.10">
    <property type="entry name" value="Rhodanese-like domain"/>
    <property type="match status" value="2"/>
</dbReference>
<proteinExistence type="predicted"/>
<dbReference type="PROSITE" id="PS00380">
    <property type="entry name" value="RHODANESE_1"/>
    <property type="match status" value="1"/>
</dbReference>
<dbReference type="PROSITE" id="PS50206">
    <property type="entry name" value="RHODANESE_3"/>
    <property type="match status" value="2"/>
</dbReference>
<dbReference type="SUPFAM" id="SSF52821">
    <property type="entry name" value="Rhodanese/Cell cycle control phosphatase"/>
    <property type="match status" value="2"/>
</dbReference>
<keyword evidence="2" id="KW-0677">Repeat</keyword>
<dbReference type="InterPro" id="IPR001763">
    <property type="entry name" value="Rhodanese-like_dom"/>
</dbReference>
<gene>
    <name evidence="4" type="ORF">GCM10022402_33180</name>
</gene>
<dbReference type="EMBL" id="BAABDD010000016">
    <property type="protein sequence ID" value="GAA3751456.1"/>
    <property type="molecule type" value="Genomic_DNA"/>
</dbReference>
<evidence type="ECO:0000259" key="3">
    <source>
        <dbReference type="PROSITE" id="PS50206"/>
    </source>
</evidence>
<dbReference type="InterPro" id="IPR036873">
    <property type="entry name" value="Rhodanese-like_dom_sf"/>
</dbReference>
<reference evidence="5" key="1">
    <citation type="journal article" date="2019" name="Int. J. Syst. Evol. Microbiol.">
        <title>The Global Catalogue of Microorganisms (GCM) 10K type strain sequencing project: providing services to taxonomists for standard genome sequencing and annotation.</title>
        <authorList>
            <consortium name="The Broad Institute Genomics Platform"/>
            <consortium name="The Broad Institute Genome Sequencing Center for Infectious Disease"/>
            <person name="Wu L."/>
            <person name="Ma J."/>
        </authorList>
    </citation>
    <scope>NUCLEOTIDE SEQUENCE [LARGE SCALE GENOMIC DNA]</scope>
    <source>
        <strain evidence="5">JCM 17137</strain>
    </source>
</reference>
<comment type="caution">
    <text evidence="4">The sequence shown here is derived from an EMBL/GenBank/DDBJ whole genome shotgun (WGS) entry which is preliminary data.</text>
</comment>
<evidence type="ECO:0000256" key="2">
    <source>
        <dbReference type="ARBA" id="ARBA00022737"/>
    </source>
</evidence>
<dbReference type="InterPro" id="IPR045078">
    <property type="entry name" value="TST/MPST-like"/>
</dbReference>
<accession>A0ABP7FY84</accession>
<evidence type="ECO:0000313" key="5">
    <source>
        <dbReference type="Proteomes" id="UP001500908"/>
    </source>
</evidence>
<organism evidence="4 5">
    <name type="scientific">Salinactinospora qingdaonensis</name>
    <dbReference type="NCBI Taxonomy" id="702744"/>
    <lineage>
        <taxon>Bacteria</taxon>
        <taxon>Bacillati</taxon>
        <taxon>Actinomycetota</taxon>
        <taxon>Actinomycetes</taxon>
        <taxon>Streptosporangiales</taxon>
        <taxon>Nocardiopsidaceae</taxon>
        <taxon>Salinactinospora</taxon>
    </lineage>
</organism>
<dbReference type="Proteomes" id="UP001500908">
    <property type="component" value="Unassembled WGS sequence"/>
</dbReference>
<dbReference type="SMART" id="SM00450">
    <property type="entry name" value="RHOD"/>
    <property type="match status" value="2"/>
</dbReference>
<dbReference type="PANTHER" id="PTHR11364">
    <property type="entry name" value="THIOSULFATE SULFERTANSFERASE"/>
    <property type="match status" value="1"/>
</dbReference>
<dbReference type="CDD" id="cd01449">
    <property type="entry name" value="TST_Repeat_2"/>
    <property type="match status" value="1"/>
</dbReference>
<evidence type="ECO:0000313" key="4">
    <source>
        <dbReference type="EMBL" id="GAA3751456.1"/>
    </source>
</evidence>
<dbReference type="RefSeq" id="WP_344972842.1">
    <property type="nucleotide sequence ID" value="NZ_BAABDD010000016.1"/>
</dbReference>
<dbReference type="Pfam" id="PF00581">
    <property type="entry name" value="Rhodanese"/>
    <property type="match status" value="2"/>
</dbReference>
<feature type="domain" description="Rhodanese" evidence="3">
    <location>
        <begin position="21"/>
        <end position="135"/>
    </location>
</feature>
<sequence>MPDQHEATLPVVVDADWLARHLDEVALADVRWYLDGSSGYEAYLGGHLPGAVWIDVDHDLAAPPSPQGGRHPLPDPDHFARALGRRGIGDDTPVVAYDDAGGSVAARLVWMLRVLGCPAALLDGGMDAWQGPLERESASRQPCERTVLPWPAERVVDAATVLAATSDDSQVLLDARARGRFTGESPSAVDARPGHIPSARSAQWQDNLTPDGRLLSAEQLRARFTALGVTTAVPPIAYCGSGVTACHDLLALEHAGFAGARLYPGSWSAWGADPELPAETGDPTTGAG</sequence>
<dbReference type="InterPro" id="IPR001307">
    <property type="entry name" value="Thiosulphate_STrfase_CS"/>
</dbReference>
<dbReference type="CDD" id="cd01448">
    <property type="entry name" value="TST_Repeat_1"/>
    <property type="match status" value="1"/>
</dbReference>
<evidence type="ECO:0000256" key="1">
    <source>
        <dbReference type="ARBA" id="ARBA00022679"/>
    </source>
</evidence>
<protein>
    <submittedName>
        <fullName evidence="4">Sulfurtransferase</fullName>
    </submittedName>
</protein>
<keyword evidence="5" id="KW-1185">Reference proteome</keyword>
<keyword evidence="1" id="KW-0808">Transferase</keyword>
<feature type="domain" description="Rhodanese" evidence="3">
    <location>
        <begin position="166"/>
        <end position="279"/>
    </location>
</feature>
<name>A0ABP7FY84_9ACTN</name>